<sequence>MMKRHYKMAERLGIGVVLPGPTLSSLSASCILLPVSCVSGRNITTILSGYKEYKLYNKYLSETKVCDEINDRQSTSMTILVLRDAAMSTLVSDAGDSLPAIKNALRLLAVLDYYDRKKVKKYGGERAATLFQATGDAVSATGNVRVTDVEDGGAYGFASATAGADVSSVTKEVKTQPFRFAILEIDAPVEFDGLFDTPSTANLTRLLERAGCKTFAALLSDNPGVLKDYEAAMETGLTLFAPNDAAFAAKGVPDVEKMSSANVSALLRYHALPDYYPKPSLKAVKKGAALLTLAAKKTISVKANGDDVGLEAGGSKSRVSDTVVDKAPFCLMTVDKLLVPAELAVAQAPSPAPAPAPSTSDRRPGMRRRTTSPTTTRPRSQRPLTPRRRGQSSGELYEDNAGERTATRTAQPPQLGAHAISCDLVPWSMAGAPQPACSSGSLVPETGGGLPPPQRQSARSGLLPSPVRLESMTSCVSLLALSSKSGEEEHDSEGGGSTGGLAIAGGMMGRRRRMTFCK</sequence>
<gene>
    <name evidence="10" type="primary">gb18447</name>
    <name evidence="10" type="ORF">PR202_gb18447</name>
</gene>
<feature type="compositionally biased region" description="Gly residues" evidence="8">
    <location>
        <begin position="494"/>
        <end position="505"/>
    </location>
</feature>
<keyword evidence="7" id="KW-0449">Lipoprotein</keyword>
<dbReference type="GO" id="GO:0098552">
    <property type="term" value="C:side of membrane"/>
    <property type="evidence" value="ECO:0007669"/>
    <property type="project" value="UniProtKB-KW"/>
</dbReference>
<reference evidence="10" key="2">
    <citation type="submission" date="2021-12" db="EMBL/GenBank/DDBJ databases">
        <title>Resequencing data analysis of finger millet.</title>
        <authorList>
            <person name="Hatakeyama M."/>
            <person name="Aluri S."/>
            <person name="Balachadran M.T."/>
            <person name="Sivarajan S.R."/>
            <person name="Poveda L."/>
            <person name="Shimizu-Inatsugi R."/>
            <person name="Schlapbach R."/>
            <person name="Sreeman S.M."/>
            <person name="Shimizu K.K."/>
        </authorList>
    </citation>
    <scope>NUCLEOTIDE SEQUENCE</scope>
</reference>
<feature type="compositionally biased region" description="Low complexity" evidence="8">
    <location>
        <begin position="371"/>
        <end position="384"/>
    </location>
</feature>
<name>A0AAV5F5M2_ELECO</name>
<evidence type="ECO:0000313" key="10">
    <source>
        <dbReference type="EMBL" id="GJN30161.1"/>
    </source>
</evidence>
<feature type="region of interest" description="Disordered" evidence="8">
    <location>
        <begin position="433"/>
        <end position="461"/>
    </location>
</feature>
<evidence type="ECO:0000256" key="1">
    <source>
        <dbReference type="ARBA" id="ARBA00004609"/>
    </source>
</evidence>
<evidence type="ECO:0000256" key="3">
    <source>
        <dbReference type="ARBA" id="ARBA00022475"/>
    </source>
</evidence>
<dbReference type="EMBL" id="BQKI01000082">
    <property type="protein sequence ID" value="GJN30161.1"/>
    <property type="molecule type" value="Genomic_DNA"/>
</dbReference>
<dbReference type="SUPFAM" id="SSF82153">
    <property type="entry name" value="FAS1 domain"/>
    <property type="match status" value="2"/>
</dbReference>
<dbReference type="InterPro" id="IPR033254">
    <property type="entry name" value="Plant_FLA"/>
</dbReference>
<feature type="domain" description="FAS1" evidence="9">
    <location>
        <begin position="199"/>
        <end position="338"/>
    </location>
</feature>
<dbReference type="PANTHER" id="PTHR32382:SF7">
    <property type="entry name" value="ARABINOGALACTAN PROTEIN 8, PUTATIVE, EXPRESSED-RELATED"/>
    <property type="match status" value="1"/>
</dbReference>
<evidence type="ECO:0000256" key="5">
    <source>
        <dbReference type="ARBA" id="ARBA00022729"/>
    </source>
</evidence>
<keyword evidence="6" id="KW-0472">Membrane</keyword>
<organism evidence="10 11">
    <name type="scientific">Eleusine coracana subsp. coracana</name>
    <dbReference type="NCBI Taxonomy" id="191504"/>
    <lineage>
        <taxon>Eukaryota</taxon>
        <taxon>Viridiplantae</taxon>
        <taxon>Streptophyta</taxon>
        <taxon>Embryophyta</taxon>
        <taxon>Tracheophyta</taxon>
        <taxon>Spermatophyta</taxon>
        <taxon>Magnoliopsida</taxon>
        <taxon>Liliopsida</taxon>
        <taxon>Poales</taxon>
        <taxon>Poaceae</taxon>
        <taxon>PACMAD clade</taxon>
        <taxon>Chloridoideae</taxon>
        <taxon>Cynodonteae</taxon>
        <taxon>Eleusininae</taxon>
        <taxon>Eleusine</taxon>
    </lineage>
</organism>
<dbReference type="SMART" id="SM00554">
    <property type="entry name" value="FAS1"/>
    <property type="match status" value="1"/>
</dbReference>
<comment type="subcellular location">
    <subcellularLocation>
        <location evidence="1">Cell membrane</location>
        <topology evidence="1">Lipid-anchor</topology>
        <topology evidence="1">GPI-anchor</topology>
    </subcellularLocation>
</comment>
<comment type="similarity">
    <text evidence="2">Belongs to the fasciclin-like AGP family.</text>
</comment>
<evidence type="ECO:0000259" key="9">
    <source>
        <dbReference type="PROSITE" id="PS50213"/>
    </source>
</evidence>
<dbReference type="PROSITE" id="PS50213">
    <property type="entry name" value="FAS1"/>
    <property type="match status" value="1"/>
</dbReference>
<dbReference type="InterPro" id="IPR000782">
    <property type="entry name" value="FAS1_domain"/>
</dbReference>
<dbReference type="AlphaFoldDB" id="A0AAV5F5M2"/>
<protein>
    <recommendedName>
        <fullName evidence="9">FAS1 domain-containing protein</fullName>
    </recommendedName>
</protein>
<feature type="region of interest" description="Disordered" evidence="8">
    <location>
        <begin position="346"/>
        <end position="414"/>
    </location>
</feature>
<evidence type="ECO:0000313" key="11">
    <source>
        <dbReference type="Proteomes" id="UP001054889"/>
    </source>
</evidence>
<dbReference type="Pfam" id="PF02469">
    <property type="entry name" value="Fasciclin"/>
    <property type="match status" value="1"/>
</dbReference>
<dbReference type="Gene3D" id="2.30.180.10">
    <property type="entry name" value="FAS1 domain"/>
    <property type="match status" value="1"/>
</dbReference>
<evidence type="ECO:0000256" key="7">
    <source>
        <dbReference type="ARBA" id="ARBA00023288"/>
    </source>
</evidence>
<comment type="caution">
    <text evidence="10">The sequence shown here is derived from an EMBL/GenBank/DDBJ whole genome shotgun (WGS) entry which is preliminary data.</text>
</comment>
<evidence type="ECO:0000256" key="8">
    <source>
        <dbReference type="SAM" id="MobiDB-lite"/>
    </source>
</evidence>
<keyword evidence="4" id="KW-0336">GPI-anchor</keyword>
<dbReference type="Proteomes" id="UP001054889">
    <property type="component" value="Unassembled WGS sequence"/>
</dbReference>
<dbReference type="GO" id="GO:0005886">
    <property type="term" value="C:plasma membrane"/>
    <property type="evidence" value="ECO:0007669"/>
    <property type="project" value="UniProtKB-SubCell"/>
</dbReference>
<feature type="region of interest" description="Disordered" evidence="8">
    <location>
        <begin position="484"/>
        <end position="505"/>
    </location>
</feature>
<evidence type="ECO:0000256" key="2">
    <source>
        <dbReference type="ARBA" id="ARBA00007843"/>
    </source>
</evidence>
<keyword evidence="4" id="KW-0325">Glycoprotein</keyword>
<reference evidence="10" key="1">
    <citation type="journal article" date="2018" name="DNA Res.">
        <title>Multiple hybrid de novo genome assembly of finger millet, an orphan allotetraploid crop.</title>
        <authorList>
            <person name="Hatakeyama M."/>
            <person name="Aluri S."/>
            <person name="Balachadran M.T."/>
            <person name="Sivarajan S.R."/>
            <person name="Patrignani A."/>
            <person name="Gruter S."/>
            <person name="Poveda L."/>
            <person name="Shimizu-Inatsugi R."/>
            <person name="Baeten J."/>
            <person name="Francoijs K.J."/>
            <person name="Nataraja K.N."/>
            <person name="Reddy Y.A.N."/>
            <person name="Phadnis S."/>
            <person name="Ravikumar R.L."/>
            <person name="Schlapbach R."/>
            <person name="Sreeman S.M."/>
            <person name="Shimizu K.K."/>
        </authorList>
    </citation>
    <scope>NUCLEOTIDE SEQUENCE</scope>
</reference>
<keyword evidence="5" id="KW-0732">Signal</keyword>
<keyword evidence="11" id="KW-1185">Reference proteome</keyword>
<evidence type="ECO:0000256" key="4">
    <source>
        <dbReference type="ARBA" id="ARBA00022622"/>
    </source>
</evidence>
<dbReference type="PROSITE" id="PS51257">
    <property type="entry name" value="PROKAR_LIPOPROTEIN"/>
    <property type="match status" value="1"/>
</dbReference>
<keyword evidence="3" id="KW-1003">Cell membrane</keyword>
<accession>A0AAV5F5M2</accession>
<proteinExistence type="inferred from homology"/>
<evidence type="ECO:0000256" key="6">
    <source>
        <dbReference type="ARBA" id="ARBA00023136"/>
    </source>
</evidence>
<dbReference type="PANTHER" id="PTHR32382">
    <property type="entry name" value="FASCICLIN-LIKE ARABINOGALACTAN PROTEIN"/>
    <property type="match status" value="1"/>
</dbReference>
<dbReference type="InterPro" id="IPR036378">
    <property type="entry name" value="FAS1_dom_sf"/>
</dbReference>